<keyword evidence="3" id="KW-0804">Transcription</keyword>
<dbReference type="InterPro" id="IPR011075">
    <property type="entry name" value="TetR_C"/>
</dbReference>
<evidence type="ECO:0000256" key="2">
    <source>
        <dbReference type="ARBA" id="ARBA00023125"/>
    </source>
</evidence>
<proteinExistence type="predicted"/>
<evidence type="ECO:0000256" key="1">
    <source>
        <dbReference type="ARBA" id="ARBA00023015"/>
    </source>
</evidence>
<dbReference type="EMBL" id="JABBGG010000009">
    <property type="protein sequence ID" value="NML62551.1"/>
    <property type="molecule type" value="Genomic_DNA"/>
</dbReference>
<keyword evidence="1" id="KW-0805">Transcription regulation</keyword>
<reference evidence="6 7" key="1">
    <citation type="submission" date="2020-04" db="EMBL/GenBank/DDBJ databases">
        <title>Massilia sp. RP-1-19 isolated from soil.</title>
        <authorList>
            <person name="Dahal R.H."/>
        </authorList>
    </citation>
    <scope>NUCLEOTIDE SEQUENCE [LARGE SCALE GENOMIC DNA]</scope>
    <source>
        <strain evidence="6 7">RP-1-19</strain>
    </source>
</reference>
<gene>
    <name evidence="6" type="ORF">HHL21_16010</name>
</gene>
<organism evidence="6 7">
    <name type="scientific">Massilia polaris</name>
    <dbReference type="NCBI Taxonomy" id="2728846"/>
    <lineage>
        <taxon>Bacteria</taxon>
        <taxon>Pseudomonadati</taxon>
        <taxon>Pseudomonadota</taxon>
        <taxon>Betaproteobacteria</taxon>
        <taxon>Burkholderiales</taxon>
        <taxon>Oxalobacteraceae</taxon>
        <taxon>Telluria group</taxon>
        <taxon>Massilia</taxon>
    </lineage>
</organism>
<dbReference type="Gene3D" id="1.10.10.60">
    <property type="entry name" value="Homeodomain-like"/>
    <property type="match status" value="1"/>
</dbReference>
<dbReference type="RefSeq" id="WP_169467640.1">
    <property type="nucleotide sequence ID" value="NZ_JABBGG010000009.1"/>
</dbReference>
<dbReference type="InterPro" id="IPR009057">
    <property type="entry name" value="Homeodomain-like_sf"/>
</dbReference>
<dbReference type="Gene3D" id="1.10.357.10">
    <property type="entry name" value="Tetracycline Repressor, domain 2"/>
    <property type="match status" value="1"/>
</dbReference>
<dbReference type="Pfam" id="PF16925">
    <property type="entry name" value="TetR_C_13"/>
    <property type="match status" value="1"/>
</dbReference>
<evidence type="ECO:0000313" key="7">
    <source>
        <dbReference type="Proteomes" id="UP000583752"/>
    </source>
</evidence>
<protein>
    <submittedName>
        <fullName evidence="6">TetR/AcrR family transcriptional regulator</fullName>
    </submittedName>
</protein>
<keyword evidence="7" id="KW-1185">Reference proteome</keyword>
<evidence type="ECO:0000313" key="6">
    <source>
        <dbReference type="EMBL" id="NML62551.1"/>
    </source>
</evidence>
<dbReference type="Proteomes" id="UP000583752">
    <property type="component" value="Unassembled WGS sequence"/>
</dbReference>
<dbReference type="InterPro" id="IPR036271">
    <property type="entry name" value="Tet_transcr_reg_TetR-rel_C_sf"/>
</dbReference>
<dbReference type="SUPFAM" id="SSF48498">
    <property type="entry name" value="Tetracyclin repressor-like, C-terminal domain"/>
    <property type="match status" value="1"/>
</dbReference>
<evidence type="ECO:0000256" key="3">
    <source>
        <dbReference type="ARBA" id="ARBA00023163"/>
    </source>
</evidence>
<dbReference type="PROSITE" id="PS50977">
    <property type="entry name" value="HTH_TETR_2"/>
    <property type="match status" value="1"/>
</dbReference>
<dbReference type="Pfam" id="PF00440">
    <property type="entry name" value="TetR_N"/>
    <property type="match status" value="1"/>
</dbReference>
<evidence type="ECO:0000256" key="4">
    <source>
        <dbReference type="PROSITE-ProRule" id="PRU00335"/>
    </source>
</evidence>
<dbReference type="InterPro" id="IPR001647">
    <property type="entry name" value="HTH_TetR"/>
</dbReference>
<sequence length="190" mass="20374">MKVSKQQAAQNRERVVETAAKLFREHGYNGIGVADLMKAAGMTHGGFYAKFGSKEALLAEAAAKAIEVSMEDWDRVVAKQPGDPLRAVTEAYLSPLHRDQIGRGCAIAALGPELSRLSDEVRDAVTDGVSKQIDKLTPIMHQADPQAQRQSALAAYAAMVGALVLARAVTDEKLSAEMMDAVLESINRAV</sequence>
<keyword evidence="2 4" id="KW-0238">DNA-binding</keyword>
<dbReference type="GO" id="GO:0003677">
    <property type="term" value="F:DNA binding"/>
    <property type="evidence" value="ECO:0007669"/>
    <property type="project" value="UniProtKB-UniRule"/>
</dbReference>
<dbReference type="PRINTS" id="PR00455">
    <property type="entry name" value="HTHTETR"/>
</dbReference>
<comment type="caution">
    <text evidence="6">The sequence shown here is derived from an EMBL/GenBank/DDBJ whole genome shotgun (WGS) entry which is preliminary data.</text>
</comment>
<feature type="DNA-binding region" description="H-T-H motif" evidence="4">
    <location>
        <begin position="32"/>
        <end position="51"/>
    </location>
</feature>
<dbReference type="PANTHER" id="PTHR47506">
    <property type="entry name" value="TRANSCRIPTIONAL REGULATORY PROTEIN"/>
    <property type="match status" value="1"/>
</dbReference>
<name>A0A848HS33_9BURK</name>
<dbReference type="AlphaFoldDB" id="A0A848HS33"/>
<dbReference type="SUPFAM" id="SSF46689">
    <property type="entry name" value="Homeodomain-like"/>
    <property type="match status" value="1"/>
</dbReference>
<accession>A0A848HS33</accession>
<feature type="domain" description="HTH tetR-type" evidence="5">
    <location>
        <begin position="9"/>
        <end position="69"/>
    </location>
</feature>
<evidence type="ECO:0000259" key="5">
    <source>
        <dbReference type="PROSITE" id="PS50977"/>
    </source>
</evidence>
<dbReference type="PANTHER" id="PTHR47506:SF7">
    <property type="entry name" value="TRANSCRIPTIONAL REGULATORY PROTEIN"/>
    <property type="match status" value="1"/>
</dbReference>